<dbReference type="Proteomes" id="UP000886721">
    <property type="component" value="Unassembled WGS sequence"/>
</dbReference>
<name>A0A9D2BA43_9FIRM</name>
<evidence type="ECO:0000313" key="2">
    <source>
        <dbReference type="Proteomes" id="UP000886721"/>
    </source>
</evidence>
<reference evidence="1" key="1">
    <citation type="journal article" date="2021" name="PeerJ">
        <title>Extensive microbial diversity within the chicken gut microbiome revealed by metagenomics and culture.</title>
        <authorList>
            <person name="Gilroy R."/>
            <person name="Ravi A."/>
            <person name="Getino M."/>
            <person name="Pursley I."/>
            <person name="Horton D.L."/>
            <person name="Alikhan N.F."/>
            <person name="Baker D."/>
            <person name="Gharbi K."/>
            <person name="Hall N."/>
            <person name="Watson M."/>
            <person name="Adriaenssens E.M."/>
            <person name="Foster-Nyarko E."/>
            <person name="Jarju S."/>
            <person name="Secka A."/>
            <person name="Antonio M."/>
            <person name="Oren A."/>
            <person name="Chaudhuri R.R."/>
            <person name="La Ragione R."/>
            <person name="Hildebrand F."/>
            <person name="Pallen M.J."/>
        </authorList>
    </citation>
    <scope>NUCLEOTIDE SEQUENCE</scope>
    <source>
        <strain evidence="1">CHK191-13928</strain>
    </source>
</reference>
<gene>
    <name evidence="1" type="ORF">H9735_07335</name>
</gene>
<dbReference type="EMBL" id="DXEM01000025">
    <property type="protein sequence ID" value="HIX67917.1"/>
    <property type="molecule type" value="Genomic_DNA"/>
</dbReference>
<proteinExistence type="predicted"/>
<dbReference type="AlphaFoldDB" id="A0A9D2BA43"/>
<reference evidence="1" key="2">
    <citation type="submission" date="2021-04" db="EMBL/GenBank/DDBJ databases">
        <authorList>
            <person name="Gilroy R."/>
        </authorList>
    </citation>
    <scope>NUCLEOTIDE SEQUENCE</scope>
    <source>
        <strain evidence="1">CHK191-13928</strain>
    </source>
</reference>
<comment type="caution">
    <text evidence="1">The sequence shown here is derived from an EMBL/GenBank/DDBJ whole genome shotgun (WGS) entry which is preliminary data.</text>
</comment>
<sequence>MILYHGSKMIVESPEIRIQKYHKDFYFGFYCTLFSDQAIRWATRFDGVGYLNEYVYTPDDNLKVKRFSEMTEEWLDFIVACRMGQSHEYDIVEGPMANDTIFNYVQNFVDGKISREAFWALARFKKPTHQISFHTARALATLSFIKGSEVRNEK</sequence>
<accession>A0A9D2BA43</accession>
<protein>
    <submittedName>
        <fullName evidence="1">DUF3990 domain-containing protein</fullName>
    </submittedName>
</protein>
<organism evidence="1 2">
    <name type="scientific">Candidatus Anaerostipes excrementavium</name>
    <dbReference type="NCBI Taxonomy" id="2838463"/>
    <lineage>
        <taxon>Bacteria</taxon>
        <taxon>Bacillati</taxon>
        <taxon>Bacillota</taxon>
        <taxon>Clostridia</taxon>
        <taxon>Lachnospirales</taxon>
        <taxon>Lachnospiraceae</taxon>
        <taxon>Anaerostipes</taxon>
    </lineage>
</organism>
<dbReference type="InterPro" id="IPR025051">
    <property type="entry name" value="DUF3990"/>
</dbReference>
<evidence type="ECO:0000313" key="1">
    <source>
        <dbReference type="EMBL" id="HIX67917.1"/>
    </source>
</evidence>
<dbReference type="Pfam" id="PF13151">
    <property type="entry name" value="DUF3990"/>
    <property type="match status" value="1"/>
</dbReference>